<dbReference type="CDD" id="cd00086">
    <property type="entry name" value="homeodomain"/>
    <property type="match status" value="1"/>
</dbReference>
<dbReference type="HOGENOM" id="CLU_526780_0_0_1"/>
<name>J9D5Q0_EDHAE</name>
<evidence type="ECO:0000256" key="5">
    <source>
        <dbReference type="PROSITE-ProRule" id="PRU00108"/>
    </source>
</evidence>
<comment type="subcellular location">
    <subcellularLocation>
        <location evidence="1 5 6">Nucleus</location>
    </subcellularLocation>
</comment>
<evidence type="ECO:0000256" key="3">
    <source>
        <dbReference type="ARBA" id="ARBA00023155"/>
    </source>
</evidence>
<evidence type="ECO:0000259" key="8">
    <source>
        <dbReference type="PROSITE" id="PS50071"/>
    </source>
</evidence>
<dbReference type="VEuPathDB" id="MicrosporidiaDB:EDEG_02526"/>
<reference evidence="9 10" key="1">
    <citation type="submission" date="2011-08" db="EMBL/GenBank/DDBJ databases">
        <authorList>
            <person name="Liu Z.J."/>
            <person name="Shi F.L."/>
            <person name="Lu J.Q."/>
            <person name="Li M."/>
            <person name="Wang Z.L."/>
        </authorList>
    </citation>
    <scope>NUCLEOTIDE SEQUENCE [LARGE SCALE GENOMIC DNA]</scope>
    <source>
        <strain evidence="9 10">USNM 41457</strain>
    </source>
</reference>
<dbReference type="PANTHER" id="PTHR24324">
    <property type="entry name" value="HOMEOBOX PROTEIN HHEX"/>
    <property type="match status" value="1"/>
</dbReference>
<keyword evidence="10" id="KW-1185">Reference proteome</keyword>
<dbReference type="GO" id="GO:0006357">
    <property type="term" value="P:regulation of transcription by RNA polymerase II"/>
    <property type="evidence" value="ECO:0007669"/>
    <property type="project" value="TreeGrafter"/>
</dbReference>
<dbReference type="EMBL" id="AFBI03000046">
    <property type="protein sequence ID" value="EJW03091.1"/>
    <property type="molecule type" value="Genomic_DNA"/>
</dbReference>
<keyword evidence="3 5" id="KW-0371">Homeobox</keyword>
<dbReference type="GO" id="GO:0030154">
    <property type="term" value="P:cell differentiation"/>
    <property type="evidence" value="ECO:0007669"/>
    <property type="project" value="TreeGrafter"/>
</dbReference>
<evidence type="ECO:0000256" key="7">
    <source>
        <dbReference type="SAM" id="MobiDB-lite"/>
    </source>
</evidence>
<feature type="DNA-binding region" description="Homeobox" evidence="5">
    <location>
        <begin position="148"/>
        <end position="207"/>
    </location>
</feature>
<evidence type="ECO:0000256" key="2">
    <source>
        <dbReference type="ARBA" id="ARBA00023125"/>
    </source>
</evidence>
<dbReference type="InterPro" id="IPR051000">
    <property type="entry name" value="Homeobox_DNA-bind_prot"/>
</dbReference>
<evidence type="ECO:0000256" key="6">
    <source>
        <dbReference type="RuleBase" id="RU000682"/>
    </source>
</evidence>
<dbReference type="SUPFAM" id="SSF46689">
    <property type="entry name" value="Homeodomain-like"/>
    <property type="match status" value="1"/>
</dbReference>
<feature type="compositionally biased region" description="Basic and acidic residues" evidence="7">
    <location>
        <begin position="16"/>
        <end position="38"/>
    </location>
</feature>
<dbReference type="GO" id="GO:0000978">
    <property type="term" value="F:RNA polymerase II cis-regulatory region sequence-specific DNA binding"/>
    <property type="evidence" value="ECO:0007669"/>
    <property type="project" value="TreeGrafter"/>
</dbReference>
<reference evidence="10" key="2">
    <citation type="submission" date="2015-07" db="EMBL/GenBank/DDBJ databases">
        <title>Contrasting host-pathogen interactions and genome evolution in two generalist and specialist microsporidian pathogens of mosquitoes.</title>
        <authorList>
            <consortium name="The Broad Institute Genomics Platform"/>
            <consortium name="The Broad Institute Genome Sequencing Center for Infectious Disease"/>
            <person name="Cuomo C.A."/>
            <person name="Sanscrainte N.D."/>
            <person name="Goldberg J.M."/>
            <person name="Heiman D."/>
            <person name="Young S."/>
            <person name="Zeng Q."/>
            <person name="Becnel J.J."/>
            <person name="Birren B.W."/>
        </authorList>
    </citation>
    <scope>NUCLEOTIDE SEQUENCE [LARGE SCALE GENOMIC DNA]</scope>
    <source>
        <strain evidence="10">USNM 41457</strain>
    </source>
</reference>
<evidence type="ECO:0000313" key="10">
    <source>
        <dbReference type="Proteomes" id="UP000003163"/>
    </source>
</evidence>
<feature type="region of interest" description="Disordered" evidence="7">
    <location>
        <begin position="1"/>
        <end position="40"/>
    </location>
</feature>
<evidence type="ECO:0000256" key="1">
    <source>
        <dbReference type="ARBA" id="ARBA00004123"/>
    </source>
</evidence>
<dbReference type="PANTHER" id="PTHR24324:SF5">
    <property type="entry name" value="HEMATOPOIETICALLY-EXPRESSED HOMEOBOX PROTEIN HHEX"/>
    <property type="match status" value="1"/>
</dbReference>
<accession>J9D5Q0</accession>
<dbReference type="AlphaFoldDB" id="J9D5Q0"/>
<dbReference type="STRING" id="1003232.J9D5Q0"/>
<keyword evidence="4 5" id="KW-0539">Nucleus</keyword>
<dbReference type="Pfam" id="PF00046">
    <property type="entry name" value="Homeodomain"/>
    <property type="match status" value="1"/>
</dbReference>
<dbReference type="InterPro" id="IPR009057">
    <property type="entry name" value="Homeodomain-like_sf"/>
</dbReference>
<protein>
    <recommendedName>
        <fullName evidence="8">Homeobox domain-containing protein</fullName>
    </recommendedName>
</protein>
<dbReference type="Proteomes" id="UP000003163">
    <property type="component" value="Unassembled WGS sequence"/>
</dbReference>
<sequence>MNSSFSNPKNIDSSNESDKEKAKESDVNNKQKKIDEKSTQTGFSLNKYDLNEHNNHQSINKYNEVNYQPHSINYNNQNERLHVADRAEMPNYYHYVPHYGHSNIYNHTFPDPFHISNFEEIPFDKAQSRKFIDSTKEILKSYSYNGTKKRHRIKISAEQLEILEEKFKENPKPTSSVKKELGKLLNIPAKNIQIWFQNRRAKQRTEKEFLEEIQDARNDGSFPLEYENSFYSLQNNRGYVDQSNRYLQNTNNLYDETYSKYRTNMMLNKDMGNKRMVDKRAIDYPIYNYNPYENRDYANEKFTDHKYAMYPYDFYDRSPEHQIGFENKNENIYNIYSNENINEQQRYINQNRFYPQKRFVGTHETRNYPQNYLKNPVQQIPVINYQNYEAQPSLINTYNKNYSASKEQIKKSDVHSTVLHQITSNNESFYDDTSPDLESITRKQREMLEHENILKANFKMRETQNKNLLNINQKHNTENTGQSQSFIFETYTQTLKDKDDELIKKLNSKKNSSSGDK</sequence>
<dbReference type="PROSITE" id="PS50071">
    <property type="entry name" value="HOMEOBOX_2"/>
    <property type="match status" value="1"/>
</dbReference>
<gene>
    <name evidence="9" type="ORF">EDEG_02526</name>
</gene>
<evidence type="ECO:0000313" key="9">
    <source>
        <dbReference type="EMBL" id="EJW03091.1"/>
    </source>
</evidence>
<dbReference type="SMART" id="SM00389">
    <property type="entry name" value="HOX"/>
    <property type="match status" value="1"/>
</dbReference>
<comment type="caution">
    <text evidence="9">The sequence shown here is derived from an EMBL/GenBank/DDBJ whole genome shotgun (WGS) entry which is preliminary data.</text>
</comment>
<organism evidence="9 10">
    <name type="scientific">Edhazardia aedis (strain USNM 41457)</name>
    <name type="common">Microsporidian parasite</name>
    <dbReference type="NCBI Taxonomy" id="1003232"/>
    <lineage>
        <taxon>Eukaryota</taxon>
        <taxon>Fungi</taxon>
        <taxon>Fungi incertae sedis</taxon>
        <taxon>Microsporidia</taxon>
        <taxon>Edhazardia</taxon>
    </lineage>
</organism>
<feature type="domain" description="Homeobox" evidence="8">
    <location>
        <begin position="146"/>
        <end position="206"/>
    </location>
</feature>
<dbReference type="InParanoid" id="J9D5Q0"/>
<dbReference type="Gene3D" id="1.10.10.60">
    <property type="entry name" value="Homeodomain-like"/>
    <property type="match status" value="1"/>
</dbReference>
<keyword evidence="2 5" id="KW-0238">DNA-binding</keyword>
<dbReference type="InterPro" id="IPR001356">
    <property type="entry name" value="HD"/>
</dbReference>
<dbReference type="GO" id="GO:0005634">
    <property type="term" value="C:nucleus"/>
    <property type="evidence" value="ECO:0007669"/>
    <property type="project" value="UniProtKB-SubCell"/>
</dbReference>
<evidence type="ECO:0000256" key="4">
    <source>
        <dbReference type="ARBA" id="ARBA00023242"/>
    </source>
</evidence>
<proteinExistence type="predicted"/>
<dbReference type="OrthoDB" id="6159439at2759"/>
<feature type="compositionally biased region" description="Polar residues" evidence="7">
    <location>
        <begin position="1"/>
        <end position="14"/>
    </location>
</feature>